<dbReference type="EMBL" id="MT142331">
    <property type="protein sequence ID" value="QJA78304.1"/>
    <property type="molecule type" value="Genomic_DNA"/>
</dbReference>
<organism evidence="1">
    <name type="scientific">viral metagenome</name>
    <dbReference type="NCBI Taxonomy" id="1070528"/>
    <lineage>
        <taxon>unclassified sequences</taxon>
        <taxon>metagenomes</taxon>
        <taxon>organismal metagenomes</taxon>
    </lineage>
</organism>
<proteinExistence type="predicted"/>
<reference evidence="1" key="1">
    <citation type="submission" date="2020-03" db="EMBL/GenBank/DDBJ databases">
        <title>The deep terrestrial virosphere.</title>
        <authorList>
            <person name="Holmfeldt K."/>
            <person name="Nilsson E."/>
            <person name="Simone D."/>
            <person name="Lopez-Fernandez M."/>
            <person name="Wu X."/>
            <person name="de Brujin I."/>
            <person name="Lundin D."/>
            <person name="Andersson A."/>
            <person name="Bertilsson S."/>
            <person name="Dopson M."/>
        </authorList>
    </citation>
    <scope>NUCLEOTIDE SEQUENCE</scope>
    <source>
        <strain evidence="1">MM415A01084</strain>
    </source>
</reference>
<sequence length="102" mass="11737">MAHVKGTGEHVYPTQDADDLRAQSLEVLRERLYVAAKRWRDATERRVRLTYDRTCTEELFDRASRAECLAGTGFEVLLSETFRGIKMDMERAGVPVVHEVRP</sequence>
<accession>A0A6M3K9A9</accession>
<gene>
    <name evidence="1" type="ORF">MM415A01084_0001</name>
</gene>
<dbReference type="AlphaFoldDB" id="A0A6M3K9A9"/>
<protein>
    <submittedName>
        <fullName evidence="1">Uncharacterized protein</fullName>
    </submittedName>
</protein>
<evidence type="ECO:0000313" key="1">
    <source>
        <dbReference type="EMBL" id="QJA78304.1"/>
    </source>
</evidence>
<name>A0A6M3K9A9_9ZZZZ</name>